<organism evidence="13 14">
    <name type="scientific">Candidatus Woesebacteria bacterium RIFCSPLOWO2_01_FULL_39_25</name>
    <dbReference type="NCBI Taxonomy" id="1802521"/>
    <lineage>
        <taxon>Bacteria</taxon>
        <taxon>Candidatus Woeseibacteriota</taxon>
    </lineage>
</organism>
<gene>
    <name evidence="13" type="ORF">A2893_01550</name>
</gene>
<dbReference type="PROSITE" id="PS51462">
    <property type="entry name" value="NUDIX"/>
    <property type="match status" value="1"/>
</dbReference>
<dbReference type="GO" id="GO:0006281">
    <property type="term" value="P:DNA repair"/>
    <property type="evidence" value="ECO:0007669"/>
    <property type="project" value="UniProtKB-KW"/>
</dbReference>
<feature type="domain" description="Nudix hydrolase" evidence="12">
    <location>
        <begin position="7"/>
        <end position="139"/>
    </location>
</feature>
<reference evidence="13 14" key="1">
    <citation type="journal article" date="2016" name="Nat. Commun.">
        <title>Thousands of microbial genomes shed light on interconnected biogeochemical processes in an aquifer system.</title>
        <authorList>
            <person name="Anantharaman K."/>
            <person name="Brown C.T."/>
            <person name="Hug L.A."/>
            <person name="Sharon I."/>
            <person name="Castelle C.J."/>
            <person name="Probst A.J."/>
            <person name="Thomas B.C."/>
            <person name="Singh A."/>
            <person name="Wilkins M.J."/>
            <person name="Karaoz U."/>
            <person name="Brodie E.L."/>
            <person name="Williams K.H."/>
            <person name="Hubbard S.S."/>
            <person name="Banfield J.F."/>
        </authorList>
    </citation>
    <scope>NUCLEOTIDE SEQUENCE [LARGE SCALE GENOMIC DNA]</scope>
</reference>
<keyword evidence="6" id="KW-0227">DNA damage</keyword>
<evidence type="ECO:0000256" key="8">
    <source>
        <dbReference type="ARBA" id="ARBA00022842"/>
    </source>
</evidence>
<evidence type="ECO:0000256" key="3">
    <source>
        <dbReference type="ARBA" id="ARBA00022457"/>
    </source>
</evidence>
<keyword evidence="4" id="KW-0235">DNA replication</keyword>
<proteinExistence type="inferred from homology"/>
<dbReference type="GO" id="GO:0046872">
    <property type="term" value="F:metal ion binding"/>
    <property type="evidence" value="ECO:0007669"/>
    <property type="project" value="UniProtKB-KW"/>
</dbReference>
<keyword evidence="8" id="KW-0460">Magnesium</keyword>
<sequence length="145" mass="16921">MADKSIVQKVVLAAIVFNKEEKVLVLQRNTDEEVFPNMWELPSGKREPLEDSLQSLKREVLEETNIDIDVILAFSTFDYQIEKPTEIRDTTQINFLTKAKGENIKISGEHQNFTWISEEDVKNYNFSEQTKKVIIDAFSFYEKLK</sequence>
<evidence type="ECO:0000259" key="12">
    <source>
        <dbReference type="PROSITE" id="PS51462"/>
    </source>
</evidence>
<dbReference type="InterPro" id="IPR047127">
    <property type="entry name" value="MutT-like"/>
</dbReference>
<evidence type="ECO:0000256" key="6">
    <source>
        <dbReference type="ARBA" id="ARBA00022763"/>
    </source>
</evidence>
<keyword evidence="5" id="KW-0479">Metal-binding</keyword>
<evidence type="ECO:0000256" key="9">
    <source>
        <dbReference type="ARBA" id="ARBA00023204"/>
    </source>
</evidence>
<evidence type="ECO:0000256" key="2">
    <source>
        <dbReference type="ARBA" id="ARBA00005582"/>
    </source>
</evidence>
<evidence type="ECO:0000256" key="1">
    <source>
        <dbReference type="ARBA" id="ARBA00001946"/>
    </source>
</evidence>
<dbReference type="Proteomes" id="UP000176725">
    <property type="component" value="Unassembled WGS sequence"/>
</dbReference>
<dbReference type="Pfam" id="PF00293">
    <property type="entry name" value="NUDIX"/>
    <property type="match status" value="1"/>
</dbReference>
<dbReference type="PANTHER" id="PTHR47707:SF1">
    <property type="entry name" value="NUDIX HYDROLASE FAMILY PROTEIN"/>
    <property type="match status" value="1"/>
</dbReference>
<dbReference type="InterPro" id="IPR000086">
    <property type="entry name" value="NUDIX_hydrolase_dom"/>
</dbReference>
<dbReference type="SUPFAM" id="SSF55811">
    <property type="entry name" value="Nudix"/>
    <property type="match status" value="1"/>
</dbReference>
<keyword evidence="7" id="KW-0378">Hydrolase</keyword>
<evidence type="ECO:0000313" key="13">
    <source>
        <dbReference type="EMBL" id="OGM65593.1"/>
    </source>
</evidence>
<name>A0A1F8BNG8_9BACT</name>
<dbReference type="AlphaFoldDB" id="A0A1F8BNG8"/>
<dbReference type="EC" id="3.6.1.55" evidence="11"/>
<comment type="caution">
    <text evidence="13">The sequence shown here is derived from an EMBL/GenBank/DDBJ whole genome shotgun (WGS) entry which is preliminary data.</text>
</comment>
<comment type="cofactor">
    <cofactor evidence="1">
        <name>Mg(2+)</name>
        <dbReference type="ChEBI" id="CHEBI:18420"/>
    </cofactor>
</comment>
<dbReference type="GO" id="GO:0035539">
    <property type="term" value="F:8-oxo-7,8-dihydrodeoxyguanosine triphosphate pyrophosphatase activity"/>
    <property type="evidence" value="ECO:0007669"/>
    <property type="project" value="UniProtKB-EC"/>
</dbReference>
<dbReference type="InterPro" id="IPR015797">
    <property type="entry name" value="NUDIX_hydrolase-like_dom_sf"/>
</dbReference>
<dbReference type="GO" id="GO:0006260">
    <property type="term" value="P:DNA replication"/>
    <property type="evidence" value="ECO:0007669"/>
    <property type="project" value="UniProtKB-KW"/>
</dbReference>
<accession>A0A1F8BNG8</accession>
<evidence type="ECO:0000256" key="10">
    <source>
        <dbReference type="ARBA" id="ARBA00035861"/>
    </source>
</evidence>
<protein>
    <recommendedName>
        <fullName evidence="11">8-oxo-dGTP diphosphatase</fullName>
        <ecNumber evidence="11">3.6.1.55</ecNumber>
    </recommendedName>
</protein>
<comment type="catalytic activity">
    <reaction evidence="10">
        <text>8-oxo-dGTP + H2O = 8-oxo-dGMP + diphosphate + H(+)</text>
        <dbReference type="Rhea" id="RHEA:31575"/>
        <dbReference type="ChEBI" id="CHEBI:15377"/>
        <dbReference type="ChEBI" id="CHEBI:15378"/>
        <dbReference type="ChEBI" id="CHEBI:33019"/>
        <dbReference type="ChEBI" id="CHEBI:63224"/>
        <dbReference type="ChEBI" id="CHEBI:77896"/>
        <dbReference type="EC" id="3.6.1.55"/>
    </reaction>
</comment>
<evidence type="ECO:0000256" key="11">
    <source>
        <dbReference type="ARBA" id="ARBA00038905"/>
    </source>
</evidence>
<dbReference type="EMBL" id="MGHH01000001">
    <property type="protein sequence ID" value="OGM65593.1"/>
    <property type="molecule type" value="Genomic_DNA"/>
</dbReference>
<evidence type="ECO:0000256" key="4">
    <source>
        <dbReference type="ARBA" id="ARBA00022705"/>
    </source>
</evidence>
<dbReference type="GO" id="GO:0008413">
    <property type="term" value="F:8-oxo-7,8-dihydroguanosine triphosphate pyrophosphatase activity"/>
    <property type="evidence" value="ECO:0007669"/>
    <property type="project" value="TreeGrafter"/>
</dbReference>
<dbReference type="Gene3D" id="3.90.79.10">
    <property type="entry name" value="Nucleoside Triphosphate Pyrophosphohydrolase"/>
    <property type="match status" value="1"/>
</dbReference>
<comment type="similarity">
    <text evidence="2">Belongs to the Nudix hydrolase family.</text>
</comment>
<dbReference type="STRING" id="1802521.A2893_01550"/>
<dbReference type="GO" id="GO:0044716">
    <property type="term" value="F:8-oxo-GDP phosphatase activity"/>
    <property type="evidence" value="ECO:0007669"/>
    <property type="project" value="TreeGrafter"/>
</dbReference>
<keyword evidence="9" id="KW-0234">DNA repair</keyword>
<evidence type="ECO:0000256" key="7">
    <source>
        <dbReference type="ARBA" id="ARBA00022801"/>
    </source>
</evidence>
<dbReference type="GO" id="GO:0044715">
    <property type="term" value="F:8-oxo-dGDP phosphatase activity"/>
    <property type="evidence" value="ECO:0007669"/>
    <property type="project" value="TreeGrafter"/>
</dbReference>
<dbReference type="PANTHER" id="PTHR47707">
    <property type="entry name" value="8-OXO-DGTP DIPHOSPHATASE"/>
    <property type="match status" value="1"/>
</dbReference>
<evidence type="ECO:0000313" key="14">
    <source>
        <dbReference type="Proteomes" id="UP000176725"/>
    </source>
</evidence>
<keyword evidence="3" id="KW-0515">Mutator protein</keyword>
<evidence type="ECO:0000256" key="5">
    <source>
        <dbReference type="ARBA" id="ARBA00022723"/>
    </source>
</evidence>